<comment type="caution">
    <text evidence="11">The sequence shown here is derived from an EMBL/GenBank/DDBJ whole genome shotgun (WGS) entry which is preliminary data.</text>
</comment>
<evidence type="ECO:0000256" key="3">
    <source>
        <dbReference type="ARBA" id="ARBA00022532"/>
    </source>
</evidence>
<dbReference type="PIRSF" id="PIRSF001369">
    <property type="entry name" value="Citrate_synth"/>
    <property type="match status" value="1"/>
</dbReference>
<evidence type="ECO:0000313" key="12">
    <source>
        <dbReference type="Proteomes" id="UP000578091"/>
    </source>
</evidence>
<dbReference type="InterPro" id="IPR002020">
    <property type="entry name" value="Citrate_synthase"/>
</dbReference>
<dbReference type="Gene3D" id="2.20.28.60">
    <property type="match status" value="1"/>
</dbReference>
<keyword evidence="12" id="KW-1185">Reference proteome</keyword>
<dbReference type="GO" id="GO:0006099">
    <property type="term" value="P:tricarboxylic acid cycle"/>
    <property type="evidence" value="ECO:0007669"/>
    <property type="project" value="UniProtKB-UniRule"/>
</dbReference>
<evidence type="ECO:0000256" key="6">
    <source>
        <dbReference type="NCBIfam" id="TIGR01798"/>
    </source>
</evidence>
<dbReference type="Proteomes" id="UP000578091">
    <property type="component" value="Unassembled WGS sequence"/>
</dbReference>
<evidence type="ECO:0000256" key="2">
    <source>
        <dbReference type="ARBA" id="ARBA00010566"/>
    </source>
</evidence>
<dbReference type="Pfam" id="PF00285">
    <property type="entry name" value="Citrate_synt"/>
    <property type="match status" value="1"/>
</dbReference>
<dbReference type="PANTHER" id="PTHR42871:SF1">
    <property type="entry name" value="CITRATE SYNTHASE"/>
    <property type="match status" value="1"/>
</dbReference>
<dbReference type="InterPro" id="IPR016143">
    <property type="entry name" value="Citrate_synth-like_sm_a-sub"/>
</dbReference>
<dbReference type="Gene3D" id="1.10.230.10">
    <property type="entry name" value="Cytochrome P450-Terp, domain 2"/>
    <property type="match status" value="1"/>
</dbReference>
<evidence type="ECO:0000256" key="5">
    <source>
        <dbReference type="ARBA" id="ARBA00049288"/>
    </source>
</evidence>
<gene>
    <name evidence="11" type="ORF">H0E84_17675</name>
</gene>
<dbReference type="NCBIfam" id="NF004126">
    <property type="entry name" value="PRK05614.1"/>
    <property type="match status" value="1"/>
</dbReference>
<comment type="similarity">
    <text evidence="2 7 10">Belongs to the citrate synthase family.</text>
</comment>
<dbReference type="InterPro" id="IPR010953">
    <property type="entry name" value="Citrate_synthase_typ-I"/>
</dbReference>
<dbReference type="FunFam" id="1.10.230.10:FF:000002">
    <property type="entry name" value="Citrate synthase"/>
    <property type="match status" value="1"/>
</dbReference>
<dbReference type="Gene3D" id="1.10.580.10">
    <property type="entry name" value="Citrate Synthase, domain 1"/>
    <property type="match status" value="1"/>
</dbReference>
<dbReference type="PROSITE" id="PS00480">
    <property type="entry name" value="CITRATE_SYNTHASE"/>
    <property type="match status" value="1"/>
</dbReference>
<dbReference type="SUPFAM" id="SSF48256">
    <property type="entry name" value="Citrate synthase"/>
    <property type="match status" value="1"/>
</dbReference>
<name>A0A853JI37_9GAMM</name>
<evidence type="ECO:0000256" key="4">
    <source>
        <dbReference type="ARBA" id="ARBA00022679"/>
    </source>
</evidence>
<dbReference type="CDD" id="cd06114">
    <property type="entry name" value="EcCS_like"/>
    <property type="match status" value="1"/>
</dbReference>
<keyword evidence="4 7" id="KW-0808">Transferase</keyword>
<protein>
    <recommendedName>
        <fullName evidence="6 7">Citrate synthase</fullName>
    </recommendedName>
</protein>
<dbReference type="GO" id="GO:0036440">
    <property type="term" value="F:citrate synthase activity"/>
    <property type="evidence" value="ECO:0007669"/>
    <property type="project" value="UniProtKB-EC"/>
</dbReference>
<feature type="active site" evidence="8">
    <location>
        <position position="307"/>
    </location>
</feature>
<proteinExistence type="inferred from homology"/>
<keyword evidence="11" id="KW-0012">Acyltransferase</keyword>
<dbReference type="InterPro" id="IPR024176">
    <property type="entry name" value="Citrate_synthase_bac-typ"/>
</dbReference>
<evidence type="ECO:0000256" key="1">
    <source>
        <dbReference type="ARBA" id="ARBA00004751"/>
    </source>
</evidence>
<evidence type="ECO:0000313" key="11">
    <source>
        <dbReference type="EMBL" id="NZA28207.1"/>
    </source>
</evidence>
<evidence type="ECO:0000256" key="8">
    <source>
        <dbReference type="PIRSR" id="PIRSR001369-1"/>
    </source>
</evidence>
<dbReference type="InterPro" id="IPR019810">
    <property type="entry name" value="Citrate_synthase_AS"/>
</dbReference>
<comment type="catalytic activity">
    <reaction evidence="5 9">
        <text>oxaloacetate + acetyl-CoA + H2O = citrate + CoA + H(+)</text>
        <dbReference type="Rhea" id="RHEA:16845"/>
        <dbReference type="ChEBI" id="CHEBI:15377"/>
        <dbReference type="ChEBI" id="CHEBI:15378"/>
        <dbReference type="ChEBI" id="CHEBI:16452"/>
        <dbReference type="ChEBI" id="CHEBI:16947"/>
        <dbReference type="ChEBI" id="CHEBI:57287"/>
        <dbReference type="ChEBI" id="CHEBI:57288"/>
        <dbReference type="EC" id="2.3.3.16"/>
    </reaction>
</comment>
<dbReference type="GO" id="GO:0005737">
    <property type="term" value="C:cytoplasm"/>
    <property type="evidence" value="ECO:0007669"/>
    <property type="project" value="InterPro"/>
</dbReference>
<dbReference type="InterPro" id="IPR036969">
    <property type="entry name" value="Citrate_synthase_sf"/>
</dbReference>
<dbReference type="NCBIfam" id="TIGR01798">
    <property type="entry name" value="cit_synth_I"/>
    <property type="match status" value="1"/>
</dbReference>
<sequence>MSDLDQVTLGAGDKSVTLPVQTGTLGNPCIDIARLPKETGCFTYDAGFTATASCKSAITYIDGDAGVLLYRGYPIDQLAEKSSFLEVAYLLINGELPDQKQFAAFSHDVTHHTMMHEALKSFLNGFRHDAHPMAMLCGSVASLSAFYHDTLDLNDPEQRRMAAVRLIAKIPTIAAAAYRYSIGWPIRYPRNNLDYVSRFLHMMFEVPSEPLELNPVVAKALDLLFILHADHEQNASTSTVRLVGSTGANPYACVSAGIAALWGPAHGGANEAVLKMLEEIGTPDKVESAIARAKDKESGFRLMGFGHRVYKNFDPRAKIIREMTHKVLGELGVDDPLLEVAMKLEEAALKDDYFVQRKLYPNVDFYSGIIYKALKIPTEMFTVMFAIGRTAGWVAHWLEQQTDPEAKIGRPRQIYTGADTRDYVAIDRR</sequence>
<keyword evidence="3 9" id="KW-0816">Tricarboxylic acid cycle</keyword>
<accession>A0A853JI37</accession>
<evidence type="ECO:0000256" key="10">
    <source>
        <dbReference type="RuleBase" id="RU003406"/>
    </source>
</evidence>
<evidence type="ECO:0000256" key="7">
    <source>
        <dbReference type="PIRNR" id="PIRNR001369"/>
    </source>
</evidence>
<comment type="pathway">
    <text evidence="1 9">Carbohydrate metabolism; tricarboxylic acid cycle; isocitrate from oxaloacetate: step 1/2.</text>
</comment>
<dbReference type="InterPro" id="IPR016142">
    <property type="entry name" value="Citrate_synth-like_lrg_a-sub"/>
</dbReference>
<dbReference type="PRINTS" id="PR00143">
    <property type="entry name" value="CITRTSNTHASE"/>
</dbReference>
<evidence type="ECO:0000256" key="9">
    <source>
        <dbReference type="RuleBase" id="RU003370"/>
    </source>
</evidence>
<dbReference type="UniPathway" id="UPA00223">
    <property type="reaction ID" value="UER00717"/>
</dbReference>
<reference evidence="11 12" key="1">
    <citation type="submission" date="2020-07" db="EMBL/GenBank/DDBJ databases">
        <title>Luteimonas sp. SJ-92.</title>
        <authorList>
            <person name="Huang X.-X."/>
            <person name="Xu L."/>
            <person name="Sun J.-Q."/>
        </authorList>
    </citation>
    <scope>NUCLEOTIDE SEQUENCE [LARGE SCALE GENOMIC DNA]</scope>
    <source>
        <strain evidence="11 12">SJ-92</strain>
    </source>
</reference>
<feature type="active site" evidence="8">
    <location>
        <position position="364"/>
    </location>
</feature>
<dbReference type="AlphaFoldDB" id="A0A853JI37"/>
<dbReference type="RefSeq" id="WP_180679969.1">
    <property type="nucleotide sequence ID" value="NZ_JACCKA010000091.1"/>
</dbReference>
<organism evidence="11 12">
    <name type="scientific">Luteimonas salinisoli</name>
    <dbReference type="NCBI Taxonomy" id="2752307"/>
    <lineage>
        <taxon>Bacteria</taxon>
        <taxon>Pseudomonadati</taxon>
        <taxon>Pseudomonadota</taxon>
        <taxon>Gammaproteobacteria</taxon>
        <taxon>Lysobacterales</taxon>
        <taxon>Lysobacteraceae</taxon>
        <taxon>Luteimonas</taxon>
    </lineage>
</organism>
<dbReference type="EMBL" id="JACCKA010000091">
    <property type="protein sequence ID" value="NZA28207.1"/>
    <property type="molecule type" value="Genomic_DNA"/>
</dbReference>
<dbReference type="PANTHER" id="PTHR42871">
    <property type="entry name" value="CITRATE SYNTHASE"/>
    <property type="match status" value="1"/>
</dbReference>